<reference evidence="2 3" key="1">
    <citation type="submission" date="2023-08" db="EMBL/GenBank/DDBJ databases">
        <title>Pseudoalteromonas haloplanktis LL1 genome.</title>
        <authorList>
            <person name="Wu S."/>
        </authorList>
    </citation>
    <scope>NUCLEOTIDE SEQUENCE [LARGE SCALE GENOMIC DNA]</scope>
    <source>
        <strain evidence="2 3">LL1</strain>
    </source>
</reference>
<proteinExistence type="predicted"/>
<accession>A0ABU1B9Y5</accession>
<keyword evidence="3" id="KW-1185">Reference proteome</keyword>
<name>A0ABU1B9Y5_PSEHA</name>
<dbReference type="SUPFAM" id="SSF52833">
    <property type="entry name" value="Thioredoxin-like"/>
    <property type="match status" value="1"/>
</dbReference>
<feature type="domain" description="DSBA-like thioredoxin" evidence="1">
    <location>
        <begin position="86"/>
        <end position="182"/>
    </location>
</feature>
<gene>
    <name evidence="2" type="ORF">RC083_02430</name>
</gene>
<dbReference type="Gene3D" id="3.40.30.10">
    <property type="entry name" value="Glutaredoxin"/>
    <property type="match status" value="1"/>
</dbReference>
<dbReference type="Proteomes" id="UP001226574">
    <property type="component" value="Unassembled WGS sequence"/>
</dbReference>
<comment type="caution">
    <text evidence="2">The sequence shown here is derived from an EMBL/GenBank/DDBJ whole genome shotgun (WGS) entry which is preliminary data.</text>
</comment>
<dbReference type="InterPro" id="IPR036249">
    <property type="entry name" value="Thioredoxin-like_sf"/>
</dbReference>
<organism evidence="2 3">
    <name type="scientific">Pseudoalteromonas haloplanktis</name>
    <name type="common">Alteromonas haloplanktis</name>
    <dbReference type="NCBI Taxonomy" id="228"/>
    <lineage>
        <taxon>Bacteria</taxon>
        <taxon>Pseudomonadati</taxon>
        <taxon>Pseudomonadota</taxon>
        <taxon>Gammaproteobacteria</taxon>
        <taxon>Alteromonadales</taxon>
        <taxon>Pseudoalteromonadaceae</taxon>
        <taxon>Pseudoalteromonas</taxon>
    </lineage>
</organism>
<evidence type="ECO:0000313" key="2">
    <source>
        <dbReference type="EMBL" id="MDQ9090447.1"/>
    </source>
</evidence>
<dbReference type="InterPro" id="IPR001853">
    <property type="entry name" value="DSBA-like_thioredoxin_dom"/>
</dbReference>
<dbReference type="PANTHER" id="PTHR13887">
    <property type="entry name" value="GLUTATHIONE S-TRANSFERASE KAPPA"/>
    <property type="match status" value="1"/>
</dbReference>
<dbReference type="Pfam" id="PF01323">
    <property type="entry name" value="DSBA"/>
    <property type="match status" value="1"/>
</dbReference>
<evidence type="ECO:0000259" key="1">
    <source>
        <dbReference type="Pfam" id="PF01323"/>
    </source>
</evidence>
<dbReference type="EMBL" id="JAVIFY010000001">
    <property type="protein sequence ID" value="MDQ9090447.1"/>
    <property type="molecule type" value="Genomic_DNA"/>
</dbReference>
<dbReference type="PANTHER" id="PTHR13887:SF51">
    <property type="entry name" value="DSBA FAMILY PROTEIN"/>
    <property type="match status" value="1"/>
</dbReference>
<evidence type="ECO:0000313" key="3">
    <source>
        <dbReference type="Proteomes" id="UP001226574"/>
    </source>
</evidence>
<dbReference type="CDD" id="cd03025">
    <property type="entry name" value="DsbA_FrnE_like"/>
    <property type="match status" value="1"/>
</dbReference>
<protein>
    <submittedName>
        <fullName evidence="2">DsbA family protein</fullName>
    </submittedName>
</protein>
<sequence>MKKITLHIIVDPLCGWTYASVPLIIAAESTVGLTVEIHNGGMLTGHNVKPVSAAWREFAIKNDSIIAQKTGQLFGTNYTDGLLKMSGITLDSAPAITAILAAQELGISAGEMLSSVQHAYYAQGQNIMQLNVLTEVAAELGLNKRTFETHFNALEGDATAQHIAQSRGLLREINGEGFPSAAFEFDNCQWQHADIASFYGKTAQWSNYLRQSLALG</sequence>
<dbReference type="RefSeq" id="WP_309038321.1">
    <property type="nucleotide sequence ID" value="NZ_JAVIFY010000001.1"/>
</dbReference>